<evidence type="ECO:0000313" key="4">
    <source>
        <dbReference type="Proteomes" id="UP000807353"/>
    </source>
</evidence>
<sequence>MGNWYLQFPTAITLLYLFVTSLVHDTQKTGVKAQQTIQPPESGDENTPKPPPRMSRL</sequence>
<keyword evidence="2" id="KW-0812">Transmembrane</keyword>
<feature type="non-terminal residue" evidence="3">
    <location>
        <position position="57"/>
    </location>
</feature>
<comment type="caution">
    <text evidence="3">The sequence shown here is derived from an EMBL/GenBank/DDBJ whole genome shotgun (WGS) entry which is preliminary data.</text>
</comment>
<feature type="compositionally biased region" description="Pro residues" evidence="1">
    <location>
        <begin position="48"/>
        <end position="57"/>
    </location>
</feature>
<feature type="region of interest" description="Disordered" evidence="1">
    <location>
        <begin position="28"/>
        <end position="57"/>
    </location>
</feature>
<accession>A0A9P5Y651</accession>
<gene>
    <name evidence="3" type="ORF">BDZ94DRAFT_1257403</name>
</gene>
<keyword evidence="4" id="KW-1185">Reference proteome</keyword>
<evidence type="ECO:0000256" key="2">
    <source>
        <dbReference type="SAM" id="Phobius"/>
    </source>
</evidence>
<dbReference type="EMBL" id="MU150257">
    <property type="protein sequence ID" value="KAF9464028.1"/>
    <property type="molecule type" value="Genomic_DNA"/>
</dbReference>
<dbReference type="AlphaFoldDB" id="A0A9P5Y651"/>
<proteinExistence type="predicted"/>
<dbReference type="Proteomes" id="UP000807353">
    <property type="component" value="Unassembled WGS sequence"/>
</dbReference>
<evidence type="ECO:0000313" key="3">
    <source>
        <dbReference type="EMBL" id="KAF9464028.1"/>
    </source>
</evidence>
<protein>
    <submittedName>
        <fullName evidence="3">Uncharacterized protein</fullName>
    </submittedName>
</protein>
<reference evidence="3" key="1">
    <citation type="submission" date="2020-11" db="EMBL/GenBank/DDBJ databases">
        <authorList>
            <consortium name="DOE Joint Genome Institute"/>
            <person name="Ahrendt S."/>
            <person name="Riley R."/>
            <person name="Andreopoulos W."/>
            <person name="Labutti K."/>
            <person name="Pangilinan J."/>
            <person name="Ruiz-Duenas F.J."/>
            <person name="Barrasa J.M."/>
            <person name="Sanchez-Garcia M."/>
            <person name="Camarero S."/>
            <person name="Miyauchi S."/>
            <person name="Serrano A."/>
            <person name="Linde D."/>
            <person name="Babiker R."/>
            <person name="Drula E."/>
            <person name="Ayuso-Fernandez I."/>
            <person name="Pacheco R."/>
            <person name="Padilla G."/>
            <person name="Ferreira P."/>
            <person name="Barriuso J."/>
            <person name="Kellner H."/>
            <person name="Castanera R."/>
            <person name="Alfaro M."/>
            <person name="Ramirez L."/>
            <person name="Pisabarro A.G."/>
            <person name="Kuo A."/>
            <person name="Tritt A."/>
            <person name="Lipzen A."/>
            <person name="He G."/>
            <person name="Yan M."/>
            <person name="Ng V."/>
            <person name="Cullen D."/>
            <person name="Martin F."/>
            <person name="Rosso M.-N."/>
            <person name="Henrissat B."/>
            <person name="Hibbett D."/>
            <person name="Martinez A.T."/>
            <person name="Grigoriev I.V."/>
        </authorList>
    </citation>
    <scope>NUCLEOTIDE SEQUENCE</scope>
    <source>
        <strain evidence="3">CBS 247.69</strain>
    </source>
</reference>
<feature type="compositionally biased region" description="Polar residues" evidence="1">
    <location>
        <begin position="28"/>
        <end position="39"/>
    </location>
</feature>
<name>A0A9P5Y651_9AGAR</name>
<feature type="transmembrane region" description="Helical" evidence="2">
    <location>
        <begin position="6"/>
        <end position="23"/>
    </location>
</feature>
<evidence type="ECO:0000256" key="1">
    <source>
        <dbReference type="SAM" id="MobiDB-lite"/>
    </source>
</evidence>
<keyword evidence="2" id="KW-0472">Membrane</keyword>
<keyword evidence="2" id="KW-1133">Transmembrane helix</keyword>
<organism evidence="3 4">
    <name type="scientific">Collybia nuda</name>
    <dbReference type="NCBI Taxonomy" id="64659"/>
    <lineage>
        <taxon>Eukaryota</taxon>
        <taxon>Fungi</taxon>
        <taxon>Dikarya</taxon>
        <taxon>Basidiomycota</taxon>
        <taxon>Agaricomycotina</taxon>
        <taxon>Agaricomycetes</taxon>
        <taxon>Agaricomycetidae</taxon>
        <taxon>Agaricales</taxon>
        <taxon>Tricholomatineae</taxon>
        <taxon>Clitocybaceae</taxon>
        <taxon>Collybia</taxon>
    </lineage>
</organism>